<organism evidence="3 4">
    <name type="scientific">Neurospora intermedia</name>
    <dbReference type="NCBI Taxonomy" id="5142"/>
    <lineage>
        <taxon>Eukaryota</taxon>
        <taxon>Fungi</taxon>
        <taxon>Dikarya</taxon>
        <taxon>Ascomycota</taxon>
        <taxon>Pezizomycotina</taxon>
        <taxon>Sordariomycetes</taxon>
        <taxon>Sordariomycetidae</taxon>
        <taxon>Sordariales</taxon>
        <taxon>Sordariaceae</taxon>
        <taxon>Neurospora</taxon>
    </lineage>
</organism>
<keyword evidence="2" id="KW-0732">Signal</keyword>
<feature type="region of interest" description="Disordered" evidence="1">
    <location>
        <begin position="34"/>
        <end position="54"/>
    </location>
</feature>
<sequence>MNECRICAFAAVIFLLSSYGVLQLAEGNAAWHDSDSSKNEVCRGLSQPPPRNTHQAKRAHIYSFAVTSPHFVFQCIGWHDGNGFDGSAGNAGSQSEMGDREDGKGDIARRKEHELIDM</sequence>
<feature type="region of interest" description="Disordered" evidence="1">
    <location>
        <begin position="86"/>
        <end position="118"/>
    </location>
</feature>
<evidence type="ECO:0000256" key="2">
    <source>
        <dbReference type="SAM" id="SignalP"/>
    </source>
</evidence>
<evidence type="ECO:0000313" key="4">
    <source>
        <dbReference type="Proteomes" id="UP001451303"/>
    </source>
</evidence>
<accession>A0ABR3D5N7</accession>
<feature type="compositionally biased region" description="Basic and acidic residues" evidence="1">
    <location>
        <begin position="97"/>
        <end position="118"/>
    </location>
</feature>
<evidence type="ECO:0000313" key="3">
    <source>
        <dbReference type="EMBL" id="KAL0467031.1"/>
    </source>
</evidence>
<protein>
    <recommendedName>
        <fullName evidence="5">Secreted protein</fullName>
    </recommendedName>
</protein>
<evidence type="ECO:0008006" key="5">
    <source>
        <dbReference type="Google" id="ProtNLM"/>
    </source>
</evidence>
<feature type="chain" id="PRO_5046302586" description="Secreted protein" evidence="2">
    <location>
        <begin position="24"/>
        <end position="118"/>
    </location>
</feature>
<reference evidence="3 4" key="1">
    <citation type="submission" date="2023-09" db="EMBL/GenBank/DDBJ databases">
        <title>Multi-omics analysis of a traditional fermented food reveals byproduct-associated fungal strains for waste-to-food upcycling.</title>
        <authorList>
            <consortium name="Lawrence Berkeley National Laboratory"/>
            <person name="Rekdal V.M."/>
            <person name="Villalobos-Escobedo J.M."/>
            <person name="Rodriguez-Valeron N."/>
            <person name="Garcia M.O."/>
            <person name="Vasquez D.P."/>
            <person name="Damayanti I."/>
            <person name="Sorensen P.M."/>
            <person name="Baidoo E.E."/>
            <person name="De Carvalho A.C."/>
            <person name="Riley R."/>
            <person name="Lipzen A."/>
            <person name="He G."/>
            <person name="Yan M."/>
            <person name="Haridas S."/>
            <person name="Daum C."/>
            <person name="Yoshinaga Y."/>
            <person name="Ng V."/>
            <person name="Grigoriev I.V."/>
            <person name="Munk R."/>
            <person name="Nuraida L."/>
            <person name="Wijaya C.H."/>
            <person name="Morales P.-C."/>
            <person name="Keasling J.D."/>
        </authorList>
    </citation>
    <scope>NUCLEOTIDE SEQUENCE [LARGE SCALE GENOMIC DNA]</scope>
    <source>
        <strain evidence="3 4">FGSC 2613</strain>
    </source>
</reference>
<gene>
    <name evidence="3" type="ORF">QR685DRAFT_505450</name>
</gene>
<keyword evidence="4" id="KW-1185">Reference proteome</keyword>
<comment type="caution">
    <text evidence="3">The sequence shown here is derived from an EMBL/GenBank/DDBJ whole genome shotgun (WGS) entry which is preliminary data.</text>
</comment>
<dbReference type="EMBL" id="JAVLET010000011">
    <property type="protein sequence ID" value="KAL0467031.1"/>
    <property type="molecule type" value="Genomic_DNA"/>
</dbReference>
<feature type="signal peptide" evidence="2">
    <location>
        <begin position="1"/>
        <end position="23"/>
    </location>
</feature>
<evidence type="ECO:0000256" key="1">
    <source>
        <dbReference type="SAM" id="MobiDB-lite"/>
    </source>
</evidence>
<name>A0ABR3D5N7_NEUIN</name>
<dbReference type="Proteomes" id="UP001451303">
    <property type="component" value="Unassembled WGS sequence"/>
</dbReference>
<proteinExistence type="predicted"/>